<accession>A0A6C0L226</accession>
<proteinExistence type="predicted"/>
<dbReference type="Gene3D" id="1.10.238.10">
    <property type="entry name" value="EF-hand"/>
    <property type="match status" value="1"/>
</dbReference>
<dbReference type="SUPFAM" id="SSF47473">
    <property type="entry name" value="EF-hand"/>
    <property type="match status" value="1"/>
</dbReference>
<evidence type="ECO:0000313" key="2">
    <source>
        <dbReference type="EMBL" id="QHU22920.1"/>
    </source>
</evidence>
<dbReference type="GO" id="GO:0005509">
    <property type="term" value="F:calcium ion binding"/>
    <property type="evidence" value="ECO:0007669"/>
    <property type="project" value="InterPro"/>
</dbReference>
<dbReference type="AlphaFoldDB" id="A0A6C0L226"/>
<name>A0A6C0L226_9ZZZZ</name>
<protein>
    <recommendedName>
        <fullName evidence="1">EF-hand domain-containing protein</fullName>
    </recommendedName>
</protein>
<dbReference type="InterPro" id="IPR011992">
    <property type="entry name" value="EF-hand-dom_pair"/>
</dbReference>
<sequence length="409" mass="45858">MWLTIVALILLFCLASYFIRIKVDTGSSNIDNVKSYIDTEELPESSDKLVTLAKYKESRYAFLHFAEFSLLVKRPYGMNPNLPQGNDEETFGRIDGGTDLGHSTDSSTTTPVGCSSICTNDPTCNAWELGDGSCKRYNIGEGNFKKDNTSNHRIGYIFRGRDSWAVKDLSGLPQEKQFFKNIAQMVIKLKCKVPELRSRAVNVIGNSDVKYCYDSELSPDGASEDYVNQRNRAITNLENAIAFFIFTGDTGDYPNKIELSMLFAKLALELKNSENPPFNDDHRKIAVYGDGANSQGAVNALLASWEPYILLRTWFENNFDNVNTGYITKDDLADFYRQAVATGANIELDGTPLEGFGLDDNQCMTEQQILDRVHNFFSKYDINQDGKVSLTELLDSDQIPKPKLELTCV</sequence>
<evidence type="ECO:0000259" key="1">
    <source>
        <dbReference type="PROSITE" id="PS50222"/>
    </source>
</evidence>
<dbReference type="PROSITE" id="PS50222">
    <property type="entry name" value="EF_HAND_2"/>
    <property type="match status" value="1"/>
</dbReference>
<dbReference type="InterPro" id="IPR018247">
    <property type="entry name" value="EF_Hand_1_Ca_BS"/>
</dbReference>
<reference evidence="2" key="1">
    <citation type="journal article" date="2020" name="Nature">
        <title>Giant virus diversity and host interactions through global metagenomics.</title>
        <authorList>
            <person name="Schulz F."/>
            <person name="Roux S."/>
            <person name="Paez-Espino D."/>
            <person name="Jungbluth S."/>
            <person name="Walsh D.A."/>
            <person name="Denef V.J."/>
            <person name="McMahon K.D."/>
            <person name="Konstantinidis K.T."/>
            <person name="Eloe-Fadrosh E.A."/>
            <person name="Kyrpides N.C."/>
            <person name="Woyke T."/>
        </authorList>
    </citation>
    <scope>NUCLEOTIDE SEQUENCE</scope>
    <source>
        <strain evidence="2">GVMAG-S-ERX555907-63</strain>
    </source>
</reference>
<feature type="domain" description="EF-hand" evidence="1">
    <location>
        <begin position="368"/>
        <end position="403"/>
    </location>
</feature>
<organism evidence="2">
    <name type="scientific">viral metagenome</name>
    <dbReference type="NCBI Taxonomy" id="1070528"/>
    <lineage>
        <taxon>unclassified sequences</taxon>
        <taxon>metagenomes</taxon>
        <taxon>organismal metagenomes</taxon>
    </lineage>
</organism>
<dbReference type="PROSITE" id="PS00018">
    <property type="entry name" value="EF_HAND_1"/>
    <property type="match status" value="1"/>
</dbReference>
<dbReference type="InterPro" id="IPR002048">
    <property type="entry name" value="EF_hand_dom"/>
</dbReference>
<dbReference type="EMBL" id="MN741019">
    <property type="protein sequence ID" value="QHU22920.1"/>
    <property type="molecule type" value="Genomic_DNA"/>
</dbReference>